<keyword evidence="6 8" id="KW-0472">Membrane</keyword>
<evidence type="ECO:0000256" key="6">
    <source>
        <dbReference type="ARBA" id="ARBA00023136"/>
    </source>
</evidence>
<name>A0AAJ5X9X8_9SPHN</name>
<gene>
    <name evidence="13" type="ORF">P0Y56_08505</name>
</gene>
<dbReference type="GO" id="GO:0044718">
    <property type="term" value="P:siderophore transmembrane transport"/>
    <property type="evidence" value="ECO:0007669"/>
    <property type="project" value="TreeGrafter"/>
</dbReference>
<dbReference type="AlphaFoldDB" id="A0AAJ5X9X8"/>
<dbReference type="InterPro" id="IPR037066">
    <property type="entry name" value="Plug_dom_sf"/>
</dbReference>
<keyword evidence="13" id="KW-0675">Receptor</keyword>
<evidence type="ECO:0000259" key="12">
    <source>
        <dbReference type="Pfam" id="PF07715"/>
    </source>
</evidence>
<evidence type="ECO:0000313" key="13">
    <source>
        <dbReference type="EMBL" id="WEK48318.1"/>
    </source>
</evidence>
<dbReference type="SUPFAM" id="SSF56935">
    <property type="entry name" value="Porins"/>
    <property type="match status" value="1"/>
</dbReference>
<dbReference type="GO" id="GO:0009279">
    <property type="term" value="C:cell outer membrane"/>
    <property type="evidence" value="ECO:0007669"/>
    <property type="project" value="UniProtKB-SubCell"/>
</dbReference>
<dbReference type="InterPro" id="IPR036942">
    <property type="entry name" value="Beta-barrel_TonB_sf"/>
</dbReference>
<evidence type="ECO:0000256" key="8">
    <source>
        <dbReference type="PROSITE-ProRule" id="PRU01360"/>
    </source>
</evidence>
<protein>
    <submittedName>
        <fullName evidence="13">TonB-dependent receptor</fullName>
    </submittedName>
</protein>
<dbReference type="EMBL" id="CP119316">
    <property type="protein sequence ID" value="WEK48318.1"/>
    <property type="molecule type" value="Genomic_DNA"/>
</dbReference>
<dbReference type="Gene3D" id="2.40.170.20">
    <property type="entry name" value="TonB-dependent receptor, beta-barrel domain"/>
    <property type="match status" value="1"/>
</dbReference>
<evidence type="ECO:0000256" key="5">
    <source>
        <dbReference type="ARBA" id="ARBA00023077"/>
    </source>
</evidence>
<comment type="subcellular location">
    <subcellularLocation>
        <location evidence="1 8">Cell outer membrane</location>
        <topology evidence="1 8">Multi-pass membrane protein</topology>
    </subcellularLocation>
</comment>
<evidence type="ECO:0000256" key="10">
    <source>
        <dbReference type="SAM" id="SignalP"/>
    </source>
</evidence>
<evidence type="ECO:0000256" key="2">
    <source>
        <dbReference type="ARBA" id="ARBA00022448"/>
    </source>
</evidence>
<evidence type="ECO:0000313" key="14">
    <source>
        <dbReference type="Proteomes" id="UP001218362"/>
    </source>
</evidence>
<keyword evidence="5 9" id="KW-0798">TonB box</keyword>
<accession>A0AAJ5X9X8</accession>
<feature type="chain" id="PRO_5042592345" evidence="10">
    <location>
        <begin position="22"/>
        <end position="665"/>
    </location>
</feature>
<keyword evidence="4 8" id="KW-0812">Transmembrane</keyword>
<feature type="domain" description="TonB-dependent receptor plug" evidence="12">
    <location>
        <begin position="47"/>
        <end position="151"/>
    </location>
</feature>
<keyword evidence="10" id="KW-0732">Signal</keyword>
<comment type="similarity">
    <text evidence="8 9">Belongs to the TonB-dependent receptor family.</text>
</comment>
<dbReference type="GO" id="GO:0015344">
    <property type="term" value="F:siderophore uptake transmembrane transporter activity"/>
    <property type="evidence" value="ECO:0007669"/>
    <property type="project" value="TreeGrafter"/>
</dbReference>
<dbReference type="Proteomes" id="UP001218362">
    <property type="component" value="Chromosome"/>
</dbReference>
<proteinExistence type="inferred from homology"/>
<evidence type="ECO:0000256" key="4">
    <source>
        <dbReference type="ARBA" id="ARBA00022692"/>
    </source>
</evidence>
<dbReference type="PANTHER" id="PTHR30069:SF40">
    <property type="entry name" value="TONB-DEPENDENT RECEPTOR NMB0964-RELATED"/>
    <property type="match status" value="1"/>
</dbReference>
<evidence type="ECO:0000256" key="1">
    <source>
        <dbReference type="ARBA" id="ARBA00004571"/>
    </source>
</evidence>
<dbReference type="KEGG" id="acob:P0Y56_08505"/>
<keyword evidence="3 8" id="KW-1134">Transmembrane beta strand</keyword>
<evidence type="ECO:0000259" key="11">
    <source>
        <dbReference type="Pfam" id="PF00593"/>
    </source>
</evidence>
<dbReference type="Pfam" id="PF07715">
    <property type="entry name" value="Plug"/>
    <property type="match status" value="1"/>
</dbReference>
<dbReference type="InterPro" id="IPR012910">
    <property type="entry name" value="Plug_dom"/>
</dbReference>
<dbReference type="InterPro" id="IPR000531">
    <property type="entry name" value="Beta-barrel_TonB"/>
</dbReference>
<reference evidence="13" key="1">
    <citation type="submission" date="2023-03" db="EMBL/GenBank/DDBJ databases">
        <title>Andean soil-derived lignocellulolytic bacterial consortium as a source of novel taxa and putative plastic-active enzymes.</title>
        <authorList>
            <person name="Diaz-Garcia L."/>
            <person name="Chuvochina M."/>
            <person name="Feuerriegel G."/>
            <person name="Bunk B."/>
            <person name="Sproer C."/>
            <person name="Streit W.R."/>
            <person name="Rodriguez L.M."/>
            <person name="Overmann J."/>
            <person name="Jimenez D.J."/>
        </authorList>
    </citation>
    <scope>NUCLEOTIDE SEQUENCE</scope>
    <source>
        <strain evidence="13">MAG 26</strain>
    </source>
</reference>
<keyword evidence="7 8" id="KW-0998">Cell outer membrane</keyword>
<dbReference type="PROSITE" id="PS52016">
    <property type="entry name" value="TONB_DEPENDENT_REC_3"/>
    <property type="match status" value="1"/>
</dbReference>
<evidence type="ECO:0000256" key="3">
    <source>
        <dbReference type="ARBA" id="ARBA00022452"/>
    </source>
</evidence>
<dbReference type="Pfam" id="PF00593">
    <property type="entry name" value="TonB_dep_Rec_b-barrel"/>
    <property type="match status" value="1"/>
</dbReference>
<evidence type="ECO:0000256" key="7">
    <source>
        <dbReference type="ARBA" id="ARBA00023237"/>
    </source>
</evidence>
<dbReference type="Gene3D" id="2.170.130.10">
    <property type="entry name" value="TonB-dependent receptor, plug domain"/>
    <property type="match status" value="1"/>
</dbReference>
<evidence type="ECO:0000256" key="9">
    <source>
        <dbReference type="RuleBase" id="RU003357"/>
    </source>
</evidence>
<feature type="signal peptide" evidence="10">
    <location>
        <begin position="1"/>
        <end position="21"/>
    </location>
</feature>
<dbReference type="PANTHER" id="PTHR30069">
    <property type="entry name" value="TONB-DEPENDENT OUTER MEMBRANE RECEPTOR"/>
    <property type="match status" value="1"/>
</dbReference>
<keyword evidence="2 8" id="KW-0813">Transport</keyword>
<sequence>MRILLITSVAVAALIPAAAFAEDAAPTDPDYKGEIIVTASPFAHTEDSTPSVTAKVSSDDILKSGGANIADALSKVPGVSGSGFAAGASRPIIRGMDASRVRILENGTSMSDVSDVGPDHGVPFDPLAARSIEVVRGAGTLRYGSQAIGGVVNALNDRVPTTLKDQPFSGEVTGSYGTVDDSWQGSALADASVGNFALHADAFVRDTGDYDTPLGKQANSFFRGHGESLGGSYFFGGGDSHIGAAVEQYNSKYGIPSDESYIDMQQTKVVTRDLFDLGTGLLKALTFDGSYANYKHSEIENDTGDIATTFRNKEYNGRAELLLNPLGFVQNSAVGFEYAHRNFSAIGEDSSYLFPTTTESEAGYVFFDLQPLSRLHLELSGRVEHVSDTGTPASDIFTERSFTPVSGAIGALFEVSDTIKLGATFSSTGRAPGITELFARGAHDGPGTFETGDPTLSIERAQSLEGTLRIRSGAFRFTGSVYSSWFDDYIYGDLTGGTCDEDGNCVADDSLDFRQLFYRQQGAHFRGLEAQASYDVIASAKGTLELSALGDYTRATLDDGSNVPRIPPYRIGGGIDWQSDAFDAGVSLIYSGRQDKAGAFDTPTDGFTSLGAQVSWRPFEKNRGIQFSVIGSNLTDSVQRNAAAFNKDDVVMPGRSVRFVAKLAI</sequence>
<feature type="domain" description="TonB-dependent receptor-like beta-barrel" evidence="11">
    <location>
        <begin position="214"/>
        <end position="618"/>
    </location>
</feature>
<organism evidence="13 14">
    <name type="scientific">Candidatus Andeanibacterium colombiense</name>
    <dbReference type="NCBI Taxonomy" id="3121345"/>
    <lineage>
        <taxon>Bacteria</taxon>
        <taxon>Pseudomonadati</taxon>
        <taxon>Pseudomonadota</taxon>
        <taxon>Alphaproteobacteria</taxon>
        <taxon>Sphingomonadales</taxon>
        <taxon>Sphingomonadaceae</taxon>
        <taxon>Candidatus Andeanibacterium</taxon>
    </lineage>
</organism>
<dbReference type="InterPro" id="IPR039426">
    <property type="entry name" value="TonB-dep_rcpt-like"/>
</dbReference>